<dbReference type="SUPFAM" id="SSF109640">
    <property type="entry name" value="KRAB domain (Kruppel-associated box)"/>
    <property type="match status" value="1"/>
</dbReference>
<reference evidence="3" key="2">
    <citation type="submission" date="2025-09" db="UniProtKB">
        <authorList>
            <consortium name="Ensembl"/>
        </authorList>
    </citation>
    <scope>IDENTIFICATION</scope>
</reference>
<dbReference type="Ensembl" id="ENSNVIT00000037569.1">
    <property type="protein sequence ID" value="ENSNVIP00000032416.1"/>
    <property type="gene ID" value="ENSNVIG00000024981.1"/>
</dbReference>
<sequence>MAPPLTPLLADVPGEARSGLTGESSPGAVSFADVAVSFSPDEWGCLRPAQRALHRDVMRETCGHRGFSGPEPAFISRVSGEVAAWSPEAQDPERETAAAVLRVRGKGTGPSPQTQCGTFEKPL</sequence>
<dbReference type="InterPro" id="IPR001909">
    <property type="entry name" value="KRAB"/>
</dbReference>
<dbReference type="PANTHER" id="PTHR23232:SF69">
    <property type="entry name" value="ZINC FINGER PROTEIN 688"/>
    <property type="match status" value="1"/>
</dbReference>
<dbReference type="Gene3D" id="6.10.140.140">
    <property type="match status" value="1"/>
</dbReference>
<dbReference type="InterPro" id="IPR036051">
    <property type="entry name" value="KRAB_dom_sf"/>
</dbReference>
<dbReference type="Pfam" id="PF01352">
    <property type="entry name" value="KRAB"/>
    <property type="match status" value="1"/>
</dbReference>
<dbReference type="Proteomes" id="UP000694425">
    <property type="component" value="Unplaced"/>
</dbReference>
<proteinExistence type="predicted"/>
<accession>A0A8C7EYH4</accession>
<name>A0A8C7EYH4_NEOVI</name>
<dbReference type="AlphaFoldDB" id="A0A8C7EYH4"/>
<dbReference type="GO" id="GO:0006355">
    <property type="term" value="P:regulation of DNA-templated transcription"/>
    <property type="evidence" value="ECO:0007669"/>
    <property type="project" value="InterPro"/>
</dbReference>
<feature type="region of interest" description="Disordered" evidence="1">
    <location>
        <begin position="1"/>
        <end position="25"/>
    </location>
</feature>
<dbReference type="SMART" id="SM00349">
    <property type="entry name" value="KRAB"/>
    <property type="match status" value="1"/>
</dbReference>
<feature type="domain" description="KRAB" evidence="2">
    <location>
        <begin position="29"/>
        <end position="97"/>
    </location>
</feature>
<evidence type="ECO:0000313" key="4">
    <source>
        <dbReference type="Proteomes" id="UP000694425"/>
    </source>
</evidence>
<dbReference type="GeneTree" id="ENSGT00940000164477"/>
<dbReference type="InterPro" id="IPR050169">
    <property type="entry name" value="Krueppel_C2H2_ZnF"/>
</dbReference>
<evidence type="ECO:0000256" key="1">
    <source>
        <dbReference type="SAM" id="MobiDB-lite"/>
    </source>
</evidence>
<dbReference type="PANTHER" id="PTHR23232">
    <property type="entry name" value="KRAB DOMAIN C2H2 ZINC FINGER"/>
    <property type="match status" value="1"/>
</dbReference>
<keyword evidence="4" id="KW-1185">Reference proteome</keyword>
<organism evidence="3 4">
    <name type="scientific">Neovison vison</name>
    <name type="common">American mink</name>
    <name type="synonym">Mustela vison</name>
    <dbReference type="NCBI Taxonomy" id="452646"/>
    <lineage>
        <taxon>Eukaryota</taxon>
        <taxon>Metazoa</taxon>
        <taxon>Chordata</taxon>
        <taxon>Craniata</taxon>
        <taxon>Vertebrata</taxon>
        <taxon>Euteleostomi</taxon>
        <taxon>Mammalia</taxon>
        <taxon>Eutheria</taxon>
        <taxon>Laurasiatheria</taxon>
        <taxon>Carnivora</taxon>
        <taxon>Caniformia</taxon>
        <taxon>Musteloidea</taxon>
        <taxon>Mustelidae</taxon>
        <taxon>Mustelinae</taxon>
        <taxon>Neogale</taxon>
    </lineage>
</organism>
<dbReference type="PROSITE" id="PS50805">
    <property type="entry name" value="KRAB"/>
    <property type="match status" value="1"/>
</dbReference>
<evidence type="ECO:0000259" key="2">
    <source>
        <dbReference type="PROSITE" id="PS50805"/>
    </source>
</evidence>
<evidence type="ECO:0000313" key="3">
    <source>
        <dbReference type="Ensembl" id="ENSNVIP00000032416.1"/>
    </source>
</evidence>
<protein>
    <recommendedName>
        <fullName evidence="2">KRAB domain-containing protein</fullName>
    </recommendedName>
</protein>
<reference evidence="3" key="1">
    <citation type="submission" date="2025-08" db="UniProtKB">
        <authorList>
            <consortium name="Ensembl"/>
        </authorList>
    </citation>
    <scope>IDENTIFICATION</scope>
</reference>
<dbReference type="CDD" id="cd07765">
    <property type="entry name" value="KRAB_A-box"/>
    <property type="match status" value="1"/>
</dbReference>